<dbReference type="InterPro" id="IPR036047">
    <property type="entry name" value="F-box-like_dom_sf"/>
</dbReference>
<name>A0AA38ML87_9CUCU</name>
<proteinExistence type="predicted"/>
<gene>
    <name evidence="1" type="ORF">Zmor_004669</name>
</gene>
<dbReference type="SUPFAM" id="SSF81383">
    <property type="entry name" value="F-box domain"/>
    <property type="match status" value="1"/>
</dbReference>
<keyword evidence="2" id="KW-1185">Reference proteome</keyword>
<comment type="caution">
    <text evidence="1">The sequence shown here is derived from an EMBL/GenBank/DDBJ whole genome shotgun (WGS) entry which is preliminary data.</text>
</comment>
<dbReference type="GO" id="GO:0032436">
    <property type="term" value="P:positive regulation of proteasomal ubiquitin-dependent protein catabolic process"/>
    <property type="evidence" value="ECO:0007669"/>
    <property type="project" value="TreeGrafter"/>
</dbReference>
<dbReference type="AlphaFoldDB" id="A0AA38ML87"/>
<evidence type="ECO:0000313" key="2">
    <source>
        <dbReference type="Proteomes" id="UP001168821"/>
    </source>
</evidence>
<dbReference type="EMBL" id="JALNTZ010000002">
    <property type="protein sequence ID" value="KAJ3660204.1"/>
    <property type="molecule type" value="Genomic_DNA"/>
</dbReference>
<dbReference type="GO" id="GO:0000209">
    <property type="term" value="P:protein polyubiquitination"/>
    <property type="evidence" value="ECO:0007669"/>
    <property type="project" value="TreeGrafter"/>
</dbReference>
<accession>A0AA38ML87</accession>
<dbReference type="PANTHER" id="PTHR14939:SF5">
    <property type="entry name" value="F-BOX ONLY PROTEIN 22"/>
    <property type="match status" value="1"/>
</dbReference>
<dbReference type="PANTHER" id="PTHR14939">
    <property type="entry name" value="F-BOX ONLY PROTEIN 22"/>
    <property type="match status" value="1"/>
</dbReference>
<organism evidence="1 2">
    <name type="scientific">Zophobas morio</name>
    <dbReference type="NCBI Taxonomy" id="2755281"/>
    <lineage>
        <taxon>Eukaryota</taxon>
        <taxon>Metazoa</taxon>
        <taxon>Ecdysozoa</taxon>
        <taxon>Arthropoda</taxon>
        <taxon>Hexapoda</taxon>
        <taxon>Insecta</taxon>
        <taxon>Pterygota</taxon>
        <taxon>Neoptera</taxon>
        <taxon>Endopterygota</taxon>
        <taxon>Coleoptera</taxon>
        <taxon>Polyphaga</taxon>
        <taxon>Cucujiformia</taxon>
        <taxon>Tenebrionidae</taxon>
        <taxon>Zophobas</taxon>
    </lineage>
</organism>
<reference evidence="1" key="1">
    <citation type="journal article" date="2023" name="G3 (Bethesda)">
        <title>Whole genome assemblies of Zophobas morio and Tenebrio molitor.</title>
        <authorList>
            <person name="Kaur S."/>
            <person name="Stinson S.A."/>
            <person name="diCenzo G.C."/>
        </authorList>
    </citation>
    <scope>NUCLEOTIDE SEQUENCE</scope>
    <source>
        <strain evidence="1">QUZm001</strain>
    </source>
</reference>
<protein>
    <recommendedName>
        <fullName evidence="3">F-box domain-containing protein</fullName>
    </recommendedName>
</protein>
<evidence type="ECO:0008006" key="3">
    <source>
        <dbReference type="Google" id="ProtNLM"/>
    </source>
</evidence>
<dbReference type="Proteomes" id="UP001168821">
    <property type="component" value="Unassembled WGS sequence"/>
</dbReference>
<evidence type="ECO:0000313" key="1">
    <source>
        <dbReference type="EMBL" id="KAJ3660204.1"/>
    </source>
</evidence>
<sequence>MAYCSKGRVCITLKKPSQLKTEVDVAAKENFDFAEALESVYPLLEIVFSYLDYNDLQTAALVKKSWQVTASRILEKRNDVSWITVFRKKRQSYVHYSKNYLYNNISLGIILFNYRAVSLSDCFCCHEDVSSRKIKFSDFLADQVVPSGTEYCVIGCPGVASMFSKQVINKSSVPLFDGCFIPPIPNVRVSMFYCNPIHMRDDHIKPNERLKCLLLFCKIDLEESVYDIFEHLLPERDFRSVAVGGGIIRRTVLFPHPPDCLKIRKCGTLCITFAEDMYCESAFDTSSVVINGNNLSSEDFENELLKFKNKIVIRSNSMAFRICCSAKMRKNHESRIFNKVFPLTPLLGLEAEGEIGWNCFNLPDSGDEFEGHKPKRAREGYPTVQHQWSTVIVFVTWGHLLQNRV</sequence>